<gene>
    <name evidence="1" type="ORF">Ciccas_004697</name>
</gene>
<comment type="caution">
    <text evidence="1">The sequence shown here is derived from an EMBL/GenBank/DDBJ whole genome shotgun (WGS) entry which is preliminary data.</text>
</comment>
<protein>
    <submittedName>
        <fullName evidence="1">Uncharacterized protein</fullName>
    </submittedName>
</protein>
<name>A0ABD2QAT5_9PLAT</name>
<accession>A0ABD2QAT5</accession>
<evidence type="ECO:0000313" key="1">
    <source>
        <dbReference type="EMBL" id="KAL3316649.1"/>
    </source>
</evidence>
<dbReference type="Proteomes" id="UP001626550">
    <property type="component" value="Unassembled WGS sequence"/>
</dbReference>
<dbReference type="EMBL" id="JBJKFK010000504">
    <property type="protein sequence ID" value="KAL3316649.1"/>
    <property type="molecule type" value="Genomic_DNA"/>
</dbReference>
<keyword evidence="2" id="KW-1185">Reference proteome</keyword>
<reference evidence="1 2" key="1">
    <citation type="submission" date="2024-11" db="EMBL/GenBank/DDBJ databases">
        <title>Adaptive evolution of stress response genes in parasites aligns with host niche diversity.</title>
        <authorList>
            <person name="Hahn C."/>
            <person name="Resl P."/>
        </authorList>
    </citation>
    <scope>NUCLEOTIDE SEQUENCE [LARGE SCALE GENOMIC DNA]</scope>
    <source>
        <strain evidence="1">EGGRZ-B1_66</strain>
        <tissue evidence="1">Body</tissue>
    </source>
</reference>
<organism evidence="1 2">
    <name type="scientific">Cichlidogyrus casuarinus</name>
    <dbReference type="NCBI Taxonomy" id="1844966"/>
    <lineage>
        <taxon>Eukaryota</taxon>
        <taxon>Metazoa</taxon>
        <taxon>Spiralia</taxon>
        <taxon>Lophotrochozoa</taxon>
        <taxon>Platyhelminthes</taxon>
        <taxon>Monogenea</taxon>
        <taxon>Monopisthocotylea</taxon>
        <taxon>Dactylogyridea</taxon>
        <taxon>Ancyrocephalidae</taxon>
        <taxon>Cichlidogyrus</taxon>
    </lineage>
</organism>
<dbReference type="AlphaFoldDB" id="A0ABD2QAT5"/>
<evidence type="ECO:0000313" key="2">
    <source>
        <dbReference type="Proteomes" id="UP001626550"/>
    </source>
</evidence>
<sequence length="155" mass="17109">MKRFKTHQRLTSHGNGQHSAILVTNTEARFTSQRSKTHSFLISKSSAFCTDGKFLFATFKFLDLDSRGGGRGFILVELTMCTVVLFVTDADSSCIRSVDLGLTFTSGASLALRGGLSTHEEPLANGFRGASGNYHFDQIRFFDKLTKSDEDLLRS</sequence>
<proteinExistence type="predicted"/>